<feature type="signal peptide" evidence="1">
    <location>
        <begin position="1"/>
        <end position="21"/>
    </location>
</feature>
<sequence length="118" mass="12836">MLRRTALASILLLAAAWPAAAQDTYAAADAELNRLYQKIESRLINDHATKQQLIKAQRAWVAFRDAECAFSASGVEGGSVYREVLEACLSDLTKVRIGNFNGYLSCQEGDMACPVPAN</sequence>
<organism evidence="3 4">
    <name type="scientific">Mesorhizobium australicum</name>
    <dbReference type="NCBI Taxonomy" id="536018"/>
    <lineage>
        <taxon>Bacteria</taxon>
        <taxon>Pseudomonadati</taxon>
        <taxon>Pseudomonadota</taxon>
        <taxon>Alphaproteobacteria</taxon>
        <taxon>Hyphomicrobiales</taxon>
        <taxon>Phyllobacteriaceae</taxon>
        <taxon>Mesorhizobium</taxon>
    </lineage>
</organism>
<reference evidence="3 4" key="1">
    <citation type="submission" date="2017-04" db="EMBL/GenBank/DDBJ databases">
        <authorList>
            <person name="Afonso C.L."/>
            <person name="Miller P.J."/>
            <person name="Scott M.A."/>
            <person name="Spackman E."/>
            <person name="Goraichik I."/>
            <person name="Dimitrov K.M."/>
            <person name="Suarez D.L."/>
            <person name="Swayne D.E."/>
        </authorList>
    </citation>
    <scope>NUCLEOTIDE SEQUENCE [LARGE SCALE GENOMIC DNA]</scope>
    <source>
        <strain evidence="3 4">B5P</strain>
    </source>
</reference>
<feature type="chain" id="PRO_5012620654" evidence="1">
    <location>
        <begin position="22"/>
        <end position="118"/>
    </location>
</feature>
<dbReference type="EMBL" id="FXBL01000004">
    <property type="protein sequence ID" value="SMH32460.1"/>
    <property type="molecule type" value="Genomic_DNA"/>
</dbReference>
<gene>
    <name evidence="3" type="ORF">SAMN02982922_1298</name>
</gene>
<protein>
    <submittedName>
        <fullName evidence="3">Uncharacterized conserved protein YecT, DUF1311 family</fullName>
    </submittedName>
</protein>
<dbReference type="OrthoDB" id="7340239at2"/>
<dbReference type="Proteomes" id="UP000193083">
    <property type="component" value="Unassembled WGS sequence"/>
</dbReference>
<dbReference type="Gene3D" id="1.20.1270.180">
    <property type="match status" value="1"/>
</dbReference>
<dbReference type="PANTHER" id="PTHR39176:SF1">
    <property type="entry name" value="PERIPLASMIC PROTEIN"/>
    <property type="match status" value="1"/>
</dbReference>
<accession>A0A1X7N7E7</accession>
<keyword evidence="4" id="KW-1185">Reference proteome</keyword>
<dbReference type="Pfam" id="PF07007">
    <property type="entry name" value="LprI"/>
    <property type="match status" value="1"/>
</dbReference>
<evidence type="ECO:0000259" key="2">
    <source>
        <dbReference type="Pfam" id="PF07007"/>
    </source>
</evidence>
<dbReference type="InterPro" id="IPR009739">
    <property type="entry name" value="LprI-like_N"/>
</dbReference>
<proteinExistence type="predicted"/>
<feature type="domain" description="Lysozyme inhibitor LprI-like N-terminal" evidence="2">
    <location>
        <begin position="19"/>
        <end position="97"/>
    </location>
</feature>
<evidence type="ECO:0000313" key="4">
    <source>
        <dbReference type="Proteomes" id="UP000193083"/>
    </source>
</evidence>
<keyword evidence="1" id="KW-0732">Signal</keyword>
<dbReference type="RefSeq" id="WP_085463398.1">
    <property type="nucleotide sequence ID" value="NZ_FXBL01000004.1"/>
</dbReference>
<evidence type="ECO:0000313" key="3">
    <source>
        <dbReference type="EMBL" id="SMH32460.1"/>
    </source>
</evidence>
<evidence type="ECO:0000256" key="1">
    <source>
        <dbReference type="SAM" id="SignalP"/>
    </source>
</evidence>
<dbReference type="AlphaFoldDB" id="A0A1X7N7E7"/>
<dbReference type="PANTHER" id="PTHR39176">
    <property type="entry name" value="PERIPLASMIC PROTEIN-RELATED"/>
    <property type="match status" value="1"/>
</dbReference>
<name>A0A1X7N7E7_9HYPH</name>